<dbReference type="SUPFAM" id="SSF56003">
    <property type="entry name" value="Molybdenum cofactor-binding domain"/>
    <property type="match status" value="1"/>
</dbReference>
<evidence type="ECO:0000313" key="2">
    <source>
        <dbReference type="EMBL" id="ETX04373.1"/>
    </source>
</evidence>
<sequence length="735" mass="78457">MQTEYAVVGASPPRRGLADKIRGEALYTADLKQPDMLYARVLRSPHAHARVVKVHTDAALRLPGVQAVITHLDVPHVRIDEDLLPLDPIVRYVGDEVAVVAAENEVLAEDALRLIQVDYEVLPAVFEAEAALQPEAAPIHPQGNLVGGGELVVVRGDVTAGFAAADRIFEGTFRTQVHAPAGMETRAALAAWEGDELTVWKTSRAVHANDRQILSQVLGIPQERIRVVCTHMGGGFGNKDESRLPVLTALLAQQAGRPVRLEYSRAEEFVAGRNRQSSVNHLRIGVNKNGAPTAVEMCSVMNAGAYVSTGIRVTRRTGQGPLYLYTCPHARYEGVTAYTNRSAGGSFRGLGAPLGHFALEVLIDQIAEAMEMDPLDYRLRFHVSQEGQPGERTTPLEELIPDEPAEGGVPFSSNGLHECLLAGAERIGWRERRQPHGTATGPIRRGLGVAMGTYKGGVGRDAEAEVRLTPAGRVVVHIGNVDVGQGSTTLLAQIAAETLQVPHHVVDMVMADTAHTPPAHITAGSSTTITSGAAVKLAAEDAHRHLLDHAGAPGGDTVAMMTALPAEIAGTGQVMSGSTDYIINTFMAHFAEVEVDMLSGRVRVLRYVAAHDSGRIIHPRMAQNQVSGGVLQFLGIALREELFVDESSGVTLNPSFLEHKFTSIVDFPTIEVLFPAGPDPLGPYGAKALGEPPVVPVFAAVANAVANASGVWLHEVPFTPQRVLSAIREQGRAAA</sequence>
<dbReference type="InterPro" id="IPR046867">
    <property type="entry name" value="AldOxase/xan_DH_MoCoBD2"/>
</dbReference>
<dbReference type="InterPro" id="IPR008274">
    <property type="entry name" value="AldOxase/xan_DH_MoCoBD1"/>
</dbReference>
<reference evidence="2 3" key="1">
    <citation type="journal article" date="2014" name="Nature">
        <title>An environmental bacterial taxon with a large and distinct metabolic repertoire.</title>
        <authorList>
            <person name="Wilson M.C."/>
            <person name="Mori T."/>
            <person name="Ruckert C."/>
            <person name="Uria A.R."/>
            <person name="Helf M.J."/>
            <person name="Takada K."/>
            <person name="Gernert C."/>
            <person name="Steffens U.A."/>
            <person name="Heycke N."/>
            <person name="Schmitt S."/>
            <person name="Rinke C."/>
            <person name="Helfrich E.J."/>
            <person name="Brachmann A.O."/>
            <person name="Gurgui C."/>
            <person name="Wakimoto T."/>
            <person name="Kracht M."/>
            <person name="Crusemann M."/>
            <person name="Hentschel U."/>
            <person name="Abe I."/>
            <person name="Matsunaga S."/>
            <person name="Kalinowski J."/>
            <person name="Takeyama H."/>
            <person name="Piel J."/>
        </authorList>
    </citation>
    <scope>NUCLEOTIDE SEQUENCE [LARGE SCALE GENOMIC DNA]</scope>
    <source>
        <strain evidence="3">TSY2</strain>
    </source>
</reference>
<dbReference type="Gene3D" id="3.30.365.10">
    <property type="entry name" value="Aldehyde oxidase/xanthine dehydrogenase, molybdopterin binding domain"/>
    <property type="match status" value="5"/>
</dbReference>
<dbReference type="GO" id="GO:0005506">
    <property type="term" value="F:iron ion binding"/>
    <property type="evidence" value="ECO:0007669"/>
    <property type="project" value="InterPro"/>
</dbReference>
<dbReference type="Gene3D" id="3.90.1170.50">
    <property type="entry name" value="Aldehyde oxidase/xanthine dehydrogenase, a/b hammerhead"/>
    <property type="match status" value="1"/>
</dbReference>
<dbReference type="SMART" id="SM01008">
    <property type="entry name" value="Ald_Xan_dh_C"/>
    <property type="match status" value="1"/>
</dbReference>
<dbReference type="Pfam" id="PF02738">
    <property type="entry name" value="MoCoBD_1"/>
    <property type="match status" value="1"/>
</dbReference>
<comment type="caution">
    <text evidence="2">The sequence shown here is derived from an EMBL/GenBank/DDBJ whole genome shotgun (WGS) entry which is preliminary data.</text>
</comment>
<dbReference type="Pfam" id="PF01315">
    <property type="entry name" value="Ald_Xan_dh_C"/>
    <property type="match status" value="1"/>
</dbReference>
<dbReference type="InterPro" id="IPR037165">
    <property type="entry name" value="AldOxase/xan_DH_Mopterin-bd_sf"/>
</dbReference>
<dbReference type="Pfam" id="PF20256">
    <property type="entry name" value="MoCoBD_2"/>
    <property type="match status" value="1"/>
</dbReference>
<accession>W4M2I7</accession>
<dbReference type="GO" id="GO:0016491">
    <property type="term" value="F:oxidoreductase activity"/>
    <property type="evidence" value="ECO:0007669"/>
    <property type="project" value="InterPro"/>
</dbReference>
<gene>
    <name evidence="2" type="ORF">ETSY2_29165</name>
</gene>
<feature type="domain" description="Aldehyde oxidase/xanthine dehydrogenase a/b hammerhead" evidence="1">
    <location>
        <begin position="22"/>
        <end position="123"/>
    </location>
</feature>
<dbReference type="PATRIC" id="fig|1429439.4.peg.4946"/>
<name>W4M2I7_9BACT</name>
<dbReference type="InterPro" id="IPR000674">
    <property type="entry name" value="Ald_Oxase/Xan_DH_a/b"/>
</dbReference>
<dbReference type="Proteomes" id="UP000019140">
    <property type="component" value="Unassembled WGS sequence"/>
</dbReference>
<dbReference type="EMBL" id="AZHX01001238">
    <property type="protein sequence ID" value="ETX04373.1"/>
    <property type="molecule type" value="Genomic_DNA"/>
</dbReference>
<evidence type="ECO:0000259" key="1">
    <source>
        <dbReference type="SMART" id="SM01008"/>
    </source>
</evidence>
<proteinExistence type="predicted"/>
<dbReference type="InterPro" id="IPR036856">
    <property type="entry name" value="Ald_Oxase/Xan_DH_a/b_sf"/>
</dbReference>
<dbReference type="HOGENOM" id="CLU_001681_2_2_7"/>
<dbReference type="PANTHER" id="PTHR11908">
    <property type="entry name" value="XANTHINE DEHYDROGENASE"/>
    <property type="match status" value="1"/>
</dbReference>
<organism evidence="2 3">
    <name type="scientific">Candidatus Entotheonella gemina</name>
    <dbReference type="NCBI Taxonomy" id="1429439"/>
    <lineage>
        <taxon>Bacteria</taxon>
        <taxon>Pseudomonadati</taxon>
        <taxon>Nitrospinota/Tectimicrobiota group</taxon>
        <taxon>Candidatus Tectimicrobiota</taxon>
        <taxon>Candidatus Entotheonellia</taxon>
        <taxon>Candidatus Entotheonellales</taxon>
        <taxon>Candidatus Entotheonellaceae</taxon>
        <taxon>Candidatus Entotheonella</taxon>
    </lineage>
</organism>
<dbReference type="PANTHER" id="PTHR11908:SF157">
    <property type="entry name" value="XANTHINE DEHYDROGENASE SUBUNIT D-RELATED"/>
    <property type="match status" value="1"/>
</dbReference>
<evidence type="ECO:0000313" key="3">
    <source>
        <dbReference type="Proteomes" id="UP000019140"/>
    </source>
</evidence>
<dbReference type="AlphaFoldDB" id="W4M2I7"/>
<dbReference type="InterPro" id="IPR016208">
    <property type="entry name" value="Ald_Oxase/xanthine_DH-like"/>
</dbReference>
<keyword evidence="3" id="KW-1185">Reference proteome</keyword>
<protein>
    <recommendedName>
        <fullName evidence="1">Aldehyde oxidase/xanthine dehydrogenase a/b hammerhead domain-containing protein</fullName>
    </recommendedName>
</protein>
<dbReference type="SUPFAM" id="SSF54665">
    <property type="entry name" value="CO dehydrogenase molybdoprotein N-domain-like"/>
    <property type="match status" value="1"/>
</dbReference>